<organism evidence="3 4">
    <name type="scientific">Labilithrix luteola</name>
    <dbReference type="NCBI Taxonomy" id="1391654"/>
    <lineage>
        <taxon>Bacteria</taxon>
        <taxon>Pseudomonadati</taxon>
        <taxon>Myxococcota</taxon>
        <taxon>Polyangia</taxon>
        <taxon>Polyangiales</taxon>
        <taxon>Labilitrichaceae</taxon>
        <taxon>Labilithrix</taxon>
    </lineage>
</organism>
<dbReference type="STRING" id="1391654.AKJ09_04133"/>
<feature type="transmembrane region" description="Helical" evidence="2">
    <location>
        <begin position="63"/>
        <end position="82"/>
    </location>
</feature>
<evidence type="ECO:0000256" key="1">
    <source>
        <dbReference type="SAM" id="MobiDB-lite"/>
    </source>
</evidence>
<feature type="transmembrane region" description="Helical" evidence="2">
    <location>
        <begin position="38"/>
        <end position="57"/>
    </location>
</feature>
<feature type="compositionally biased region" description="Basic and acidic residues" evidence="1">
    <location>
        <begin position="153"/>
        <end position="167"/>
    </location>
</feature>
<proteinExistence type="predicted"/>
<dbReference type="EMBL" id="CP012333">
    <property type="protein sequence ID" value="AKU97469.1"/>
    <property type="molecule type" value="Genomic_DNA"/>
</dbReference>
<dbReference type="KEGG" id="llu:AKJ09_04133"/>
<dbReference type="AlphaFoldDB" id="A0A0K1PWF0"/>
<gene>
    <name evidence="3" type="ORF">AKJ09_04133</name>
</gene>
<evidence type="ECO:0000313" key="4">
    <source>
        <dbReference type="Proteomes" id="UP000064967"/>
    </source>
</evidence>
<dbReference type="InterPro" id="IPR007251">
    <property type="entry name" value="Iron_permease_Fet4"/>
</dbReference>
<accession>A0A0K1PWF0</accession>
<keyword evidence="2" id="KW-0472">Membrane</keyword>
<evidence type="ECO:0000313" key="3">
    <source>
        <dbReference type="EMBL" id="AKU97469.1"/>
    </source>
</evidence>
<protein>
    <recommendedName>
        <fullName evidence="5">Low affinity iron permease family protein</fullName>
    </recommendedName>
</protein>
<sequence length="167" mass="18988">MCLCVERDNDSHHRERTIVKDRFGRLVHATADAVGRPTTFIVAVSAIAVWAIAGPFLRFSNTWQLVINTATTVVTFLVVFLVHKTQNRDAQAIHLKLDELIRANTRARYGLLGLEYRSDQELVQLEAEFEALRDRVIGERQKRSRGPASPRMRPREKSEGDHVSAKI</sequence>
<evidence type="ECO:0000256" key="2">
    <source>
        <dbReference type="SAM" id="Phobius"/>
    </source>
</evidence>
<reference evidence="3 4" key="1">
    <citation type="submission" date="2015-08" db="EMBL/GenBank/DDBJ databases">
        <authorList>
            <person name="Babu N.S."/>
            <person name="Beckwith C.J."/>
            <person name="Beseler K.G."/>
            <person name="Brison A."/>
            <person name="Carone J.V."/>
            <person name="Caskin T.P."/>
            <person name="Diamond M."/>
            <person name="Durham M.E."/>
            <person name="Foxe J.M."/>
            <person name="Go M."/>
            <person name="Henderson B.A."/>
            <person name="Jones I.B."/>
            <person name="McGettigan J.A."/>
            <person name="Micheletti S.J."/>
            <person name="Nasrallah M.E."/>
            <person name="Ortiz D."/>
            <person name="Piller C.R."/>
            <person name="Privatt S.R."/>
            <person name="Schneider S.L."/>
            <person name="Sharp S."/>
            <person name="Smith T.C."/>
            <person name="Stanton J.D."/>
            <person name="Ullery H.E."/>
            <person name="Wilson R.J."/>
            <person name="Serrano M.G."/>
            <person name="Buck G."/>
            <person name="Lee V."/>
            <person name="Wang Y."/>
            <person name="Carvalho R."/>
            <person name="Voegtly L."/>
            <person name="Shi R."/>
            <person name="Duckworth R."/>
            <person name="Johnson A."/>
            <person name="Loviza R."/>
            <person name="Walstead R."/>
            <person name="Shah Z."/>
            <person name="Kiflezghi M."/>
            <person name="Wade K."/>
            <person name="Ball S.L."/>
            <person name="Bradley K.W."/>
            <person name="Asai D.J."/>
            <person name="Bowman C.A."/>
            <person name="Russell D.A."/>
            <person name="Pope W.H."/>
            <person name="Jacobs-Sera D."/>
            <person name="Hendrix R.W."/>
            <person name="Hatfull G.F."/>
        </authorList>
    </citation>
    <scope>NUCLEOTIDE SEQUENCE [LARGE SCALE GENOMIC DNA]</scope>
    <source>
        <strain evidence="3 4">DSM 27648</strain>
    </source>
</reference>
<dbReference type="Proteomes" id="UP000064967">
    <property type="component" value="Chromosome"/>
</dbReference>
<name>A0A0K1PWF0_9BACT</name>
<dbReference type="Pfam" id="PF04120">
    <property type="entry name" value="Iron_permease"/>
    <property type="match status" value="1"/>
</dbReference>
<feature type="region of interest" description="Disordered" evidence="1">
    <location>
        <begin position="140"/>
        <end position="167"/>
    </location>
</feature>
<evidence type="ECO:0008006" key="5">
    <source>
        <dbReference type="Google" id="ProtNLM"/>
    </source>
</evidence>
<keyword evidence="2" id="KW-1133">Transmembrane helix</keyword>
<keyword evidence="4" id="KW-1185">Reference proteome</keyword>
<keyword evidence="2" id="KW-0812">Transmembrane</keyword>
<dbReference type="GO" id="GO:0055085">
    <property type="term" value="P:transmembrane transport"/>
    <property type="evidence" value="ECO:0007669"/>
    <property type="project" value="InterPro"/>
</dbReference>